<dbReference type="SMART" id="SM00382">
    <property type="entry name" value="AAA"/>
    <property type="match status" value="1"/>
</dbReference>
<keyword evidence="5" id="KW-0547">Nucleotide-binding</keyword>
<evidence type="ECO:0000256" key="9">
    <source>
        <dbReference type="SAM" id="Phobius"/>
    </source>
</evidence>
<dbReference type="InterPro" id="IPR036640">
    <property type="entry name" value="ABC1_TM_sf"/>
</dbReference>
<dbReference type="SUPFAM" id="SSF90123">
    <property type="entry name" value="ABC transporter transmembrane region"/>
    <property type="match status" value="1"/>
</dbReference>
<feature type="transmembrane region" description="Helical" evidence="9">
    <location>
        <begin position="319"/>
        <end position="341"/>
    </location>
</feature>
<evidence type="ECO:0000256" key="2">
    <source>
        <dbReference type="ARBA" id="ARBA00022448"/>
    </source>
</evidence>
<evidence type="ECO:0000256" key="6">
    <source>
        <dbReference type="ARBA" id="ARBA00022840"/>
    </source>
</evidence>
<dbReference type="GO" id="GO:0016887">
    <property type="term" value="F:ATP hydrolysis activity"/>
    <property type="evidence" value="ECO:0007669"/>
    <property type="project" value="InterPro"/>
</dbReference>
<dbReference type="InterPro" id="IPR027417">
    <property type="entry name" value="P-loop_NTPase"/>
</dbReference>
<keyword evidence="4 9" id="KW-0812">Transmembrane</keyword>
<dbReference type="GO" id="GO:0140359">
    <property type="term" value="F:ABC-type transporter activity"/>
    <property type="evidence" value="ECO:0007669"/>
    <property type="project" value="InterPro"/>
</dbReference>
<dbReference type="InterPro" id="IPR017871">
    <property type="entry name" value="ABC_transporter-like_CS"/>
</dbReference>
<evidence type="ECO:0000256" key="4">
    <source>
        <dbReference type="ARBA" id="ARBA00022692"/>
    </source>
</evidence>
<feature type="domain" description="ABC transporter" evidence="10">
    <location>
        <begin position="415"/>
        <end position="649"/>
    </location>
</feature>
<dbReference type="EMBL" id="DSUH01000046">
    <property type="protein sequence ID" value="HGU31637.1"/>
    <property type="molecule type" value="Genomic_DNA"/>
</dbReference>
<dbReference type="PROSITE" id="PS00211">
    <property type="entry name" value="ABC_TRANSPORTER_1"/>
    <property type="match status" value="1"/>
</dbReference>
<keyword evidence="2" id="KW-0813">Transport</keyword>
<feature type="transmembrane region" description="Helical" evidence="9">
    <location>
        <begin position="136"/>
        <end position="156"/>
    </location>
</feature>
<keyword evidence="7 9" id="KW-1133">Transmembrane helix</keyword>
<feature type="transmembrane region" description="Helical" evidence="9">
    <location>
        <begin position="239"/>
        <end position="257"/>
    </location>
</feature>
<evidence type="ECO:0000256" key="1">
    <source>
        <dbReference type="ARBA" id="ARBA00004651"/>
    </source>
</evidence>
<protein>
    <submittedName>
        <fullName evidence="12">ABC transporter ATP-binding protein</fullName>
    </submittedName>
</protein>
<dbReference type="GO" id="GO:0005524">
    <property type="term" value="F:ATP binding"/>
    <property type="evidence" value="ECO:0007669"/>
    <property type="project" value="UniProtKB-KW"/>
</dbReference>
<feature type="transmembrane region" description="Helical" evidence="9">
    <location>
        <begin position="210"/>
        <end position="233"/>
    </location>
</feature>
<proteinExistence type="predicted"/>
<dbReference type="FunFam" id="3.40.50.300:FF:000221">
    <property type="entry name" value="Multidrug ABC transporter ATP-binding protein"/>
    <property type="match status" value="1"/>
</dbReference>
<feature type="transmembrane region" description="Helical" evidence="9">
    <location>
        <begin position="35"/>
        <end position="56"/>
    </location>
</feature>
<evidence type="ECO:0000256" key="8">
    <source>
        <dbReference type="ARBA" id="ARBA00023136"/>
    </source>
</evidence>
<dbReference type="Pfam" id="PF00664">
    <property type="entry name" value="ABC_membrane"/>
    <property type="match status" value="1"/>
</dbReference>
<dbReference type="CDD" id="cd18544">
    <property type="entry name" value="ABC_6TM_TmrA_like"/>
    <property type="match status" value="1"/>
</dbReference>
<dbReference type="PANTHER" id="PTHR24221">
    <property type="entry name" value="ATP-BINDING CASSETTE SUB-FAMILY B"/>
    <property type="match status" value="1"/>
</dbReference>
<reference evidence="12" key="1">
    <citation type="journal article" date="2020" name="mSystems">
        <title>Genome- and Community-Level Interaction Insights into Carbon Utilization and Element Cycling Functions of Hydrothermarchaeota in Hydrothermal Sediment.</title>
        <authorList>
            <person name="Zhou Z."/>
            <person name="Liu Y."/>
            <person name="Xu W."/>
            <person name="Pan J."/>
            <person name="Luo Z.H."/>
            <person name="Li M."/>
        </authorList>
    </citation>
    <scope>NUCLEOTIDE SEQUENCE [LARGE SCALE GENOMIC DNA]</scope>
    <source>
        <strain evidence="12">SpSt-477</strain>
    </source>
</reference>
<dbReference type="GO" id="GO:0005886">
    <property type="term" value="C:plasma membrane"/>
    <property type="evidence" value="ECO:0007669"/>
    <property type="project" value="UniProtKB-SubCell"/>
</dbReference>
<dbReference type="AlphaFoldDB" id="A0A7C4RS77"/>
<organism evidence="12">
    <name type="scientific">Desulfatirhabdium butyrativorans</name>
    <dbReference type="NCBI Taxonomy" id="340467"/>
    <lineage>
        <taxon>Bacteria</taxon>
        <taxon>Pseudomonadati</taxon>
        <taxon>Thermodesulfobacteriota</taxon>
        <taxon>Desulfobacteria</taxon>
        <taxon>Desulfobacterales</taxon>
        <taxon>Desulfatirhabdiaceae</taxon>
        <taxon>Desulfatirhabdium</taxon>
    </lineage>
</organism>
<keyword evidence="3" id="KW-1003">Cell membrane</keyword>
<dbReference type="InterPro" id="IPR011527">
    <property type="entry name" value="ABC1_TM_dom"/>
</dbReference>
<dbReference type="Gene3D" id="1.20.1560.10">
    <property type="entry name" value="ABC transporter type 1, transmembrane domain"/>
    <property type="match status" value="1"/>
</dbReference>
<sequence>MHGDFGHVEEGSLGRVADIQLLRRLLPFLNPWKHLLAAAVVLSIVLTVLDLALPYITKETIDRYIVPNREDACAGISDGIRRLAVDPSRAGAADILRRHPDIWVAEGDRACVAFDRLGELSTEETRVLRGADLSGVARMSLLFLGLILLDFLFNFLQQFTMEVAAQRIMHDLRMTLMDHLMSLGMAFFNRNPVGRLVTRVTSDIQNMDELFTSVVVFVFKDVFLLTGIALMLLVIQWKLALISFAVLPLVVYISIRFSRRAREAFRTLRVKTAEINSRFSETVSGIRVIQLFRSEAAQYRRFARINHEYYEAGMQQLHVFALFMPAIEVLGMTATALIVFSGGRDVLSGWITIGELVAFLSYIKMFFRPIRDIAEKYNILQNAMSSAERLFQILDTHEGKLDTQGIRLERPIERIDFDGVWFAYQPDEWVLKDVSFSLPKGRVLAVVGATGSGKTTLIHLLVRLYEPHSGTIRINGMPLQQWSPESVRRRIALVSQDPFLFSESLRKNLLHGIEPIPDERLWDILDAAQCRTLAENLPHGLDTVLSEGGLSISSGERQLLSIARAFARNADLIILDEATSYVDAHTEKRIQTAIENLLKDRTAIVIAHRLATARSADHILVMGAGRIIEEGNHETLMAKEGVYYRMHQIGED</sequence>
<dbReference type="PROSITE" id="PS50893">
    <property type="entry name" value="ABC_TRANSPORTER_2"/>
    <property type="match status" value="1"/>
</dbReference>
<evidence type="ECO:0000256" key="7">
    <source>
        <dbReference type="ARBA" id="ARBA00022989"/>
    </source>
</evidence>
<evidence type="ECO:0000259" key="10">
    <source>
        <dbReference type="PROSITE" id="PS50893"/>
    </source>
</evidence>
<feature type="transmembrane region" description="Helical" evidence="9">
    <location>
        <begin position="347"/>
        <end position="367"/>
    </location>
</feature>
<evidence type="ECO:0000313" key="12">
    <source>
        <dbReference type="EMBL" id="HGU31637.1"/>
    </source>
</evidence>
<name>A0A7C4RS77_9BACT</name>
<dbReference type="PANTHER" id="PTHR24221:SF587">
    <property type="entry name" value="ABC TRANSPORTER RELATED"/>
    <property type="match status" value="1"/>
</dbReference>
<dbReference type="Pfam" id="PF00005">
    <property type="entry name" value="ABC_tran"/>
    <property type="match status" value="1"/>
</dbReference>
<dbReference type="InterPro" id="IPR003439">
    <property type="entry name" value="ABC_transporter-like_ATP-bd"/>
</dbReference>
<feature type="transmembrane region" description="Helical" evidence="9">
    <location>
        <begin position="168"/>
        <end position="189"/>
    </location>
</feature>
<keyword evidence="6 12" id="KW-0067">ATP-binding</keyword>
<comment type="caution">
    <text evidence="12">The sequence shown here is derived from an EMBL/GenBank/DDBJ whole genome shotgun (WGS) entry which is preliminary data.</text>
</comment>
<dbReference type="SUPFAM" id="SSF52540">
    <property type="entry name" value="P-loop containing nucleoside triphosphate hydrolases"/>
    <property type="match status" value="1"/>
</dbReference>
<dbReference type="InterPro" id="IPR003593">
    <property type="entry name" value="AAA+_ATPase"/>
</dbReference>
<gene>
    <name evidence="12" type="ORF">ENS29_02135</name>
</gene>
<evidence type="ECO:0000256" key="3">
    <source>
        <dbReference type="ARBA" id="ARBA00022475"/>
    </source>
</evidence>
<feature type="domain" description="ABC transmembrane type-1" evidence="11">
    <location>
        <begin position="37"/>
        <end position="382"/>
    </location>
</feature>
<dbReference type="PROSITE" id="PS50929">
    <property type="entry name" value="ABC_TM1F"/>
    <property type="match status" value="1"/>
</dbReference>
<evidence type="ECO:0000256" key="5">
    <source>
        <dbReference type="ARBA" id="ARBA00022741"/>
    </source>
</evidence>
<accession>A0A7C4RS77</accession>
<comment type="subcellular location">
    <subcellularLocation>
        <location evidence="1">Cell membrane</location>
        <topology evidence="1">Multi-pass membrane protein</topology>
    </subcellularLocation>
</comment>
<keyword evidence="8 9" id="KW-0472">Membrane</keyword>
<evidence type="ECO:0000259" key="11">
    <source>
        <dbReference type="PROSITE" id="PS50929"/>
    </source>
</evidence>
<dbReference type="Gene3D" id="3.40.50.300">
    <property type="entry name" value="P-loop containing nucleotide triphosphate hydrolases"/>
    <property type="match status" value="1"/>
</dbReference>
<dbReference type="InterPro" id="IPR039421">
    <property type="entry name" value="Type_1_exporter"/>
</dbReference>